<proteinExistence type="predicted"/>
<dbReference type="GO" id="GO:0007169">
    <property type="term" value="P:cell surface receptor protein tyrosine kinase signaling pathway"/>
    <property type="evidence" value="ECO:0000318"/>
    <property type="project" value="GO_Central"/>
</dbReference>
<dbReference type="GeneID" id="10510720"/>
<sequence length="238" mass="27782">MGISINNRLSFFVEYKKLKSNEETIKKNDDTQNSDYDANKSRGPNNISKIFDSSKSPKFGIVYQWIIGSKKSFEEEKKNIKSFKIKDTILKNNVLNQLKEKWKNQKINISLLIFAYEFKEFSLLGLDTLGKRLNFQYEMSILLRKLDPSLMVSFLLVDPNFLEKNVEQVNDALLKFSLEDKPSNYSYYNDLSEIFKRHNINGVALLSLMEEDLIESLGIVDDNLKTSFFTFYHSIFKS</sequence>
<dbReference type="EMBL" id="GL871599">
    <property type="protein sequence ID" value="EGC28555.1"/>
    <property type="molecule type" value="Genomic_DNA"/>
</dbReference>
<reference evidence="2" key="1">
    <citation type="journal article" date="2011" name="Genome Biol.">
        <title>Comparative genomics of the social amoebae Dictyostelium discoideum and Dictyostelium purpureum.</title>
        <authorList>
            <consortium name="US DOE Joint Genome Institute (JGI-PGF)"/>
            <person name="Sucgang R."/>
            <person name="Kuo A."/>
            <person name="Tian X."/>
            <person name="Salerno W."/>
            <person name="Parikh A."/>
            <person name="Feasley C.L."/>
            <person name="Dalin E."/>
            <person name="Tu H."/>
            <person name="Huang E."/>
            <person name="Barry K."/>
            <person name="Lindquist E."/>
            <person name="Shapiro H."/>
            <person name="Bruce D."/>
            <person name="Schmutz J."/>
            <person name="Salamov A."/>
            <person name="Fey P."/>
            <person name="Gaudet P."/>
            <person name="Anjard C."/>
            <person name="Babu M.M."/>
            <person name="Basu S."/>
            <person name="Bushmanova Y."/>
            <person name="van der Wel H."/>
            <person name="Katoh-Kurasawa M."/>
            <person name="Dinh C."/>
            <person name="Coutinho P.M."/>
            <person name="Saito T."/>
            <person name="Elias M."/>
            <person name="Schaap P."/>
            <person name="Kay R.R."/>
            <person name="Henrissat B."/>
            <person name="Eichinger L."/>
            <person name="Rivero F."/>
            <person name="Putnam N.H."/>
            <person name="West C.M."/>
            <person name="Loomis W.F."/>
            <person name="Chisholm R.L."/>
            <person name="Shaulsky G."/>
            <person name="Strassmann J.E."/>
            <person name="Queller D.C."/>
            <person name="Kuspa A."/>
            <person name="Grigoriev I.V."/>
        </authorList>
    </citation>
    <scope>NUCLEOTIDE SEQUENCE [LARGE SCALE GENOMIC DNA]</scope>
    <source>
        <strain evidence="2">QSDP1</strain>
    </source>
</reference>
<dbReference type="KEGG" id="dpp:DICPUDRAFT_160011"/>
<name>F1A5H5_DICPU</name>
<dbReference type="InterPro" id="IPR013761">
    <property type="entry name" value="SAM/pointed_sf"/>
</dbReference>
<keyword evidence="2" id="KW-1185">Reference proteome</keyword>
<gene>
    <name evidence="1" type="ORF">DICPUDRAFT_160011</name>
</gene>
<dbReference type="Proteomes" id="UP000001064">
    <property type="component" value="Unassembled WGS sequence"/>
</dbReference>
<organism evidence="1 2">
    <name type="scientific">Dictyostelium purpureum</name>
    <name type="common">Slime mold</name>
    <dbReference type="NCBI Taxonomy" id="5786"/>
    <lineage>
        <taxon>Eukaryota</taxon>
        <taxon>Amoebozoa</taxon>
        <taxon>Evosea</taxon>
        <taxon>Eumycetozoa</taxon>
        <taxon>Dictyostelia</taxon>
        <taxon>Dictyosteliales</taxon>
        <taxon>Dictyosteliaceae</taxon>
        <taxon>Dictyostelium</taxon>
    </lineage>
</organism>
<evidence type="ECO:0000313" key="2">
    <source>
        <dbReference type="Proteomes" id="UP000001064"/>
    </source>
</evidence>
<dbReference type="InParanoid" id="F1A5H5"/>
<accession>F1A5H5</accession>
<dbReference type="RefSeq" id="XP_003294917.1">
    <property type="nucleotide sequence ID" value="XM_003294869.1"/>
</dbReference>
<dbReference type="AlphaFoldDB" id="F1A5H5"/>
<dbReference type="PANTHER" id="PTHR20843">
    <property type="entry name" value="STERILE ALPHA MOTIF DOMAIN CONTAINING PROTEIN 10"/>
    <property type="match status" value="1"/>
</dbReference>
<dbReference type="VEuPathDB" id="AmoebaDB:DICPUDRAFT_160011"/>
<dbReference type="Gene3D" id="1.10.150.50">
    <property type="entry name" value="Transcription Factor, Ets-1"/>
    <property type="match status" value="1"/>
</dbReference>
<dbReference type="GO" id="GO:0009898">
    <property type="term" value="C:cytoplasmic side of plasma membrane"/>
    <property type="evidence" value="ECO:0000318"/>
    <property type="project" value="GO_Central"/>
</dbReference>
<evidence type="ECO:0000313" key="1">
    <source>
        <dbReference type="EMBL" id="EGC28555.1"/>
    </source>
</evidence>
<evidence type="ECO:0008006" key="3">
    <source>
        <dbReference type="Google" id="ProtNLM"/>
    </source>
</evidence>
<dbReference type="InterPro" id="IPR052268">
    <property type="entry name" value="SAM_domain-containing_protein"/>
</dbReference>
<protein>
    <recommendedName>
        <fullName evidence="3">SAM domain-containing protein</fullName>
    </recommendedName>
</protein>
<dbReference type="PANTHER" id="PTHR20843:SF0">
    <property type="entry name" value="PROTEIN AVEUGLE"/>
    <property type="match status" value="1"/>
</dbReference>